<evidence type="ECO:0000256" key="4">
    <source>
        <dbReference type="ARBA" id="ARBA00021735"/>
    </source>
</evidence>
<dbReference type="AlphaFoldDB" id="A0A1C4W5C1"/>
<dbReference type="Pfam" id="PF01329">
    <property type="entry name" value="Pterin_4a"/>
    <property type="match status" value="1"/>
</dbReference>
<comment type="catalytic activity">
    <reaction evidence="1">
        <text>(4aS,6R)-4a-hydroxy-L-erythro-5,6,7,8-tetrahydrobiopterin = (6R)-L-erythro-6,7-dihydrobiopterin + H2O</text>
        <dbReference type="Rhea" id="RHEA:11920"/>
        <dbReference type="ChEBI" id="CHEBI:15377"/>
        <dbReference type="ChEBI" id="CHEBI:15642"/>
        <dbReference type="ChEBI" id="CHEBI:43120"/>
        <dbReference type="EC" id="4.2.1.96"/>
    </reaction>
</comment>
<keyword evidence="5" id="KW-0456">Lyase</keyword>
<comment type="similarity">
    <text evidence="2">Belongs to the pterin-4-alpha-carbinolamine dehydratase family.</text>
</comment>
<dbReference type="InterPro" id="IPR036428">
    <property type="entry name" value="PCD_sf"/>
</dbReference>
<protein>
    <recommendedName>
        <fullName evidence="4">Putative pterin-4-alpha-carbinolamine dehydratase</fullName>
        <ecNumber evidence="3">4.2.1.96</ecNumber>
    </recommendedName>
</protein>
<dbReference type="GO" id="GO:0006729">
    <property type="term" value="P:tetrahydrobiopterin biosynthetic process"/>
    <property type="evidence" value="ECO:0007669"/>
    <property type="project" value="InterPro"/>
</dbReference>
<organism evidence="6 7">
    <name type="scientific">Micromonospora purpureochromogenes</name>
    <dbReference type="NCBI Taxonomy" id="47872"/>
    <lineage>
        <taxon>Bacteria</taxon>
        <taxon>Bacillati</taxon>
        <taxon>Actinomycetota</taxon>
        <taxon>Actinomycetes</taxon>
        <taxon>Micromonosporales</taxon>
        <taxon>Micromonosporaceae</taxon>
        <taxon>Micromonospora</taxon>
    </lineage>
</organism>
<evidence type="ECO:0000256" key="2">
    <source>
        <dbReference type="ARBA" id="ARBA00006472"/>
    </source>
</evidence>
<accession>A0A1C4W5C1</accession>
<dbReference type="CDD" id="cd00488">
    <property type="entry name" value="PCD_DCoH"/>
    <property type="match status" value="1"/>
</dbReference>
<dbReference type="PANTHER" id="PTHR12599">
    <property type="entry name" value="PTERIN-4-ALPHA-CARBINOLAMINE DEHYDRATASE"/>
    <property type="match status" value="1"/>
</dbReference>
<evidence type="ECO:0000256" key="3">
    <source>
        <dbReference type="ARBA" id="ARBA00013252"/>
    </source>
</evidence>
<dbReference type="InterPro" id="IPR001533">
    <property type="entry name" value="Pterin_deHydtase"/>
</dbReference>
<evidence type="ECO:0000256" key="1">
    <source>
        <dbReference type="ARBA" id="ARBA00001554"/>
    </source>
</evidence>
<name>A0A1C4W5C1_9ACTN</name>
<dbReference type="SUPFAM" id="SSF55248">
    <property type="entry name" value="PCD-like"/>
    <property type="match status" value="1"/>
</dbReference>
<gene>
    <name evidence="6" type="ORF">GA0074696_1625</name>
</gene>
<dbReference type="GO" id="GO:0008124">
    <property type="term" value="F:4-alpha-hydroxytetrahydrobiopterin dehydratase activity"/>
    <property type="evidence" value="ECO:0007669"/>
    <property type="project" value="UniProtKB-EC"/>
</dbReference>
<dbReference type="EC" id="4.2.1.96" evidence="3"/>
<dbReference type="RefSeq" id="WP_197700821.1">
    <property type="nucleotide sequence ID" value="NZ_LT607410.1"/>
</dbReference>
<evidence type="ECO:0000256" key="5">
    <source>
        <dbReference type="ARBA" id="ARBA00023239"/>
    </source>
</evidence>
<dbReference type="EMBL" id="LT607410">
    <property type="protein sequence ID" value="SCE91384.1"/>
    <property type="molecule type" value="Genomic_DNA"/>
</dbReference>
<proteinExistence type="inferred from homology"/>
<dbReference type="PANTHER" id="PTHR12599:SF0">
    <property type="entry name" value="PTERIN-4-ALPHA-CARBINOLAMINE DEHYDRATASE"/>
    <property type="match status" value="1"/>
</dbReference>
<sequence length="97" mass="10687">MTDLLTAEAVREKLGGLADWSGDPTQISRTVELGSFPAAIAVVDRVAVVAERLDHHPDIDIRWRTVTFRCVTHSAGGVTHRDVELARQIDDIVRSAR</sequence>
<evidence type="ECO:0000313" key="7">
    <source>
        <dbReference type="Proteomes" id="UP000198228"/>
    </source>
</evidence>
<evidence type="ECO:0000313" key="6">
    <source>
        <dbReference type="EMBL" id="SCE91384.1"/>
    </source>
</evidence>
<dbReference type="NCBIfam" id="NF002017">
    <property type="entry name" value="PRK00823.1-2"/>
    <property type="match status" value="1"/>
</dbReference>
<dbReference type="Proteomes" id="UP000198228">
    <property type="component" value="Chromosome I"/>
</dbReference>
<dbReference type="Gene3D" id="3.30.1360.20">
    <property type="entry name" value="Transcriptional coactivator/pterin dehydratase"/>
    <property type="match status" value="1"/>
</dbReference>
<reference evidence="6 7" key="1">
    <citation type="submission" date="2016-06" db="EMBL/GenBank/DDBJ databases">
        <authorList>
            <person name="Kjaerup R.B."/>
            <person name="Dalgaard T.S."/>
            <person name="Juul-Madsen H.R."/>
        </authorList>
    </citation>
    <scope>NUCLEOTIDE SEQUENCE [LARGE SCALE GENOMIC DNA]</scope>
    <source>
        <strain evidence="6 7">DSM 43821</strain>
    </source>
</reference>